<evidence type="ECO:0000313" key="10">
    <source>
        <dbReference type="EMBL" id="PRM96451.1"/>
    </source>
</evidence>
<dbReference type="SMART" id="SM00387">
    <property type="entry name" value="HATPase_c"/>
    <property type="match status" value="1"/>
</dbReference>
<evidence type="ECO:0000313" key="11">
    <source>
        <dbReference type="Proteomes" id="UP000239151"/>
    </source>
</evidence>
<dbReference type="GO" id="GO:0005524">
    <property type="term" value="F:ATP binding"/>
    <property type="evidence" value="ECO:0007669"/>
    <property type="project" value="UniProtKB-KW"/>
</dbReference>
<evidence type="ECO:0000256" key="7">
    <source>
        <dbReference type="ARBA" id="ARBA00022840"/>
    </source>
</evidence>
<dbReference type="InterPro" id="IPR036890">
    <property type="entry name" value="HATPase_C_sf"/>
</dbReference>
<dbReference type="PROSITE" id="PS50109">
    <property type="entry name" value="HIS_KIN"/>
    <property type="match status" value="1"/>
</dbReference>
<dbReference type="SUPFAM" id="SSF55874">
    <property type="entry name" value="ATPase domain of HSP90 chaperone/DNA topoisomerase II/histidine kinase"/>
    <property type="match status" value="1"/>
</dbReference>
<evidence type="ECO:0000259" key="9">
    <source>
        <dbReference type="PROSITE" id="PS50109"/>
    </source>
</evidence>
<dbReference type="EMBL" id="NXGI01000019">
    <property type="protein sequence ID" value="PRM96451.1"/>
    <property type="molecule type" value="Genomic_DNA"/>
</dbReference>
<keyword evidence="3" id="KW-0597">Phosphoprotein</keyword>
<dbReference type="InterPro" id="IPR003594">
    <property type="entry name" value="HATPase_dom"/>
</dbReference>
<protein>
    <recommendedName>
        <fullName evidence="2">histidine kinase</fullName>
        <ecNumber evidence="2">2.7.13.3</ecNumber>
    </recommendedName>
</protein>
<comment type="catalytic activity">
    <reaction evidence="1">
        <text>ATP + protein L-histidine = ADP + protein N-phospho-L-histidine.</text>
        <dbReference type="EC" id="2.7.13.3"/>
    </reaction>
</comment>
<comment type="caution">
    <text evidence="10">The sequence shown here is derived from an EMBL/GenBank/DDBJ whole genome shotgun (WGS) entry which is preliminary data.</text>
</comment>
<dbReference type="InterPro" id="IPR004358">
    <property type="entry name" value="Sig_transdc_His_kin-like_C"/>
</dbReference>
<keyword evidence="7" id="KW-0067">ATP-binding</keyword>
<keyword evidence="6" id="KW-0418">Kinase</keyword>
<evidence type="ECO:0000256" key="1">
    <source>
        <dbReference type="ARBA" id="ARBA00000085"/>
    </source>
</evidence>
<evidence type="ECO:0000256" key="4">
    <source>
        <dbReference type="ARBA" id="ARBA00022679"/>
    </source>
</evidence>
<dbReference type="AlphaFoldDB" id="A0A2S9TC94"/>
<proteinExistence type="predicted"/>
<accession>A0A2S9TC94</accession>
<dbReference type="Proteomes" id="UP000239151">
    <property type="component" value="Unassembled WGS sequence"/>
</dbReference>
<sequence length="118" mass="13315">MNKKVSTILGSFHENQYSQVILNLLTNAKDVLVLRNIDNPSIKIVLDTKKDRSIVYISDNGGGIEEDKKDLIFEPYFTTKQKGSGIGLYMSKMIIEKHFKGKIEVENTKVGATFIVYS</sequence>
<evidence type="ECO:0000256" key="5">
    <source>
        <dbReference type="ARBA" id="ARBA00022741"/>
    </source>
</evidence>
<dbReference type="Pfam" id="PF02518">
    <property type="entry name" value="HATPase_c"/>
    <property type="match status" value="1"/>
</dbReference>
<dbReference type="PANTHER" id="PTHR43065">
    <property type="entry name" value="SENSOR HISTIDINE KINASE"/>
    <property type="match status" value="1"/>
</dbReference>
<dbReference type="GO" id="GO:0004673">
    <property type="term" value="F:protein histidine kinase activity"/>
    <property type="evidence" value="ECO:0007669"/>
    <property type="project" value="UniProtKB-EC"/>
</dbReference>
<reference evidence="10 11" key="1">
    <citation type="submission" date="2017-09" db="EMBL/GenBank/DDBJ databases">
        <title>Reassesment of A. cryaerophilus.</title>
        <authorList>
            <person name="Perez-Cataluna A."/>
            <person name="Collado L."/>
            <person name="Salgado O."/>
            <person name="Lefinanco V."/>
            <person name="Figueras M.J."/>
        </authorList>
    </citation>
    <scope>NUCLEOTIDE SEQUENCE [LARGE SCALE GENOMIC DNA]</scope>
    <source>
        <strain evidence="10 11">LMG 9065</strain>
    </source>
</reference>
<gene>
    <name evidence="10" type="ORF">CJ670_08240</name>
</gene>
<evidence type="ECO:0000256" key="3">
    <source>
        <dbReference type="ARBA" id="ARBA00022553"/>
    </source>
</evidence>
<organism evidence="10 11">
    <name type="scientific">Aliarcobacter cryaerophilus</name>
    <dbReference type="NCBI Taxonomy" id="28198"/>
    <lineage>
        <taxon>Bacteria</taxon>
        <taxon>Pseudomonadati</taxon>
        <taxon>Campylobacterota</taxon>
        <taxon>Epsilonproteobacteria</taxon>
        <taxon>Campylobacterales</taxon>
        <taxon>Arcobacteraceae</taxon>
        <taxon>Aliarcobacter</taxon>
    </lineage>
</organism>
<dbReference type="PRINTS" id="PR00344">
    <property type="entry name" value="BCTRLSENSOR"/>
</dbReference>
<evidence type="ECO:0000256" key="8">
    <source>
        <dbReference type="ARBA" id="ARBA00023012"/>
    </source>
</evidence>
<dbReference type="PANTHER" id="PTHR43065:SF10">
    <property type="entry name" value="PEROXIDE STRESS-ACTIVATED HISTIDINE KINASE MAK3"/>
    <property type="match status" value="1"/>
</dbReference>
<keyword evidence="4" id="KW-0808">Transferase</keyword>
<dbReference type="CDD" id="cd00075">
    <property type="entry name" value="HATPase"/>
    <property type="match status" value="1"/>
</dbReference>
<evidence type="ECO:0000256" key="6">
    <source>
        <dbReference type="ARBA" id="ARBA00022777"/>
    </source>
</evidence>
<keyword evidence="8" id="KW-0902">Two-component regulatory system</keyword>
<name>A0A2S9TC94_9BACT</name>
<dbReference type="GO" id="GO:0000160">
    <property type="term" value="P:phosphorelay signal transduction system"/>
    <property type="evidence" value="ECO:0007669"/>
    <property type="project" value="UniProtKB-KW"/>
</dbReference>
<dbReference type="EC" id="2.7.13.3" evidence="2"/>
<keyword evidence="5" id="KW-0547">Nucleotide-binding</keyword>
<dbReference type="InterPro" id="IPR005467">
    <property type="entry name" value="His_kinase_dom"/>
</dbReference>
<evidence type="ECO:0000256" key="2">
    <source>
        <dbReference type="ARBA" id="ARBA00012438"/>
    </source>
</evidence>
<dbReference type="Gene3D" id="3.30.565.10">
    <property type="entry name" value="Histidine kinase-like ATPase, C-terminal domain"/>
    <property type="match status" value="1"/>
</dbReference>
<feature type="domain" description="Histidine kinase" evidence="9">
    <location>
        <begin position="16"/>
        <end position="118"/>
    </location>
</feature>